<dbReference type="InterPro" id="IPR038729">
    <property type="entry name" value="Rad50/SbcC_AAA"/>
</dbReference>
<proteinExistence type="inferred from homology"/>
<keyword evidence="4" id="KW-0175">Coiled coil</keyword>
<dbReference type="AlphaFoldDB" id="A0A514LG05"/>
<evidence type="ECO:0000256" key="2">
    <source>
        <dbReference type="ARBA" id="ARBA00011322"/>
    </source>
</evidence>
<comment type="subunit">
    <text evidence="2">Heterodimer of SbcC and SbcD.</text>
</comment>
<dbReference type="Gene3D" id="3.40.50.300">
    <property type="entry name" value="P-loop containing nucleotide triphosphate hydrolases"/>
    <property type="match status" value="2"/>
</dbReference>
<dbReference type="GO" id="GO:0006302">
    <property type="term" value="P:double-strand break repair"/>
    <property type="evidence" value="ECO:0007669"/>
    <property type="project" value="InterPro"/>
</dbReference>
<dbReference type="GO" id="GO:0016887">
    <property type="term" value="F:ATP hydrolysis activity"/>
    <property type="evidence" value="ECO:0007669"/>
    <property type="project" value="InterPro"/>
</dbReference>
<accession>A0A514LG05</accession>
<keyword evidence="7" id="KW-1185">Reference proteome</keyword>
<evidence type="ECO:0000256" key="4">
    <source>
        <dbReference type="SAM" id="Coils"/>
    </source>
</evidence>
<name>A0A514LG05_9BACI</name>
<gene>
    <name evidence="6" type="ORF">EPH95_05920</name>
</gene>
<dbReference type="KEGG" id="sale:EPH95_05920"/>
<protein>
    <recommendedName>
        <fullName evidence="3">Nuclease SbcCD subunit C</fullName>
    </recommendedName>
</protein>
<feature type="coiled-coil region" evidence="4">
    <location>
        <begin position="413"/>
        <end position="517"/>
    </location>
</feature>
<dbReference type="PANTHER" id="PTHR32114:SF2">
    <property type="entry name" value="ABC TRANSPORTER ABCH.3"/>
    <property type="match status" value="1"/>
</dbReference>
<dbReference type="Pfam" id="PF13476">
    <property type="entry name" value="AAA_23"/>
    <property type="match status" value="1"/>
</dbReference>
<organism evidence="6 7">
    <name type="scientific">Salicibibacter halophilus</name>
    <dbReference type="NCBI Taxonomy" id="2502791"/>
    <lineage>
        <taxon>Bacteria</taxon>
        <taxon>Bacillati</taxon>
        <taxon>Bacillota</taxon>
        <taxon>Bacilli</taxon>
        <taxon>Bacillales</taxon>
        <taxon>Bacillaceae</taxon>
        <taxon>Salicibibacter</taxon>
    </lineage>
</organism>
<evidence type="ECO:0000256" key="1">
    <source>
        <dbReference type="ARBA" id="ARBA00006930"/>
    </source>
</evidence>
<feature type="coiled-coil region" evidence="4">
    <location>
        <begin position="255"/>
        <end position="302"/>
    </location>
</feature>
<dbReference type="InterPro" id="IPR027417">
    <property type="entry name" value="P-loop_NTPase"/>
</dbReference>
<sequence>MSSDYYKKRVILKMIIEQLSMVNFRQFYGKQSISFSSGDQQTVTVIQGENGRGKTGIYRAVLFALYGDEKLDQDGKGADIIIPNTKALNEEHDPVKVEVSLVFSREDRRYEITRSLLAAFINDQVTISNRTCTLQTIDKEEKIYLTKTNDVEDYIDGILDKRMRHYFFFDGERIERLTRASSSQKKDVATGIKNLLNIDQLNNAETTLSFLENDVKKKLEKHSTGKYQQNLQEQLKYESLIEQRRTQLETKESDFEKIQFRLDDLKDHLMKFEEQRKQEEHYERLLKDLQQQQKNENHAMRKIVDLNDIYSLLLMKDPLYQVNDELDLYLTGYTEQSGADVDWLDSILNELTCICDRPFTKDSESYRAIEALKKSMKKSEEKKQYYPLKSAISKLLGHLEAKEDELGQSIEEVRKIVDTRSSLEEEIKKHQNERSESGIETVSQITNDRDKLMEEKSKLQFEMKTIKNEWKDYEKTLESLKRHEGELKVKSQIHQKLARKQEEIEAARNALQTMVKDYEKGMIDELEDISTENLHFLIDEGGRINMRRIKIKSDYSLEVENGFGQEFLANISQGQRQILSLSFITALAQIAGGETVMEMPLFMDTPFGRLSAEHHDQLISFIPNVCSQWVLLVTDREFTSKHEEELLAANHLGNSYSLITKEEGVTEIVEMTNRQEGVSL</sequence>
<dbReference type="Proteomes" id="UP000319756">
    <property type="component" value="Chromosome"/>
</dbReference>
<comment type="similarity">
    <text evidence="1">Belongs to the SMC family. SbcC subfamily.</text>
</comment>
<evidence type="ECO:0000256" key="3">
    <source>
        <dbReference type="ARBA" id="ARBA00013368"/>
    </source>
</evidence>
<reference evidence="7" key="1">
    <citation type="submission" date="2019-01" db="EMBL/GenBank/DDBJ databases">
        <title>Genomic analysis of Salicibibacter sp. NKC3-5.</title>
        <authorList>
            <person name="Oh Y.J."/>
        </authorList>
    </citation>
    <scope>NUCLEOTIDE SEQUENCE [LARGE SCALE GENOMIC DNA]</scope>
    <source>
        <strain evidence="7">NKC3-5</strain>
    </source>
</reference>
<evidence type="ECO:0000313" key="7">
    <source>
        <dbReference type="Proteomes" id="UP000319756"/>
    </source>
</evidence>
<feature type="domain" description="Rad50/SbcC-type AAA" evidence="5">
    <location>
        <begin position="18"/>
        <end position="254"/>
    </location>
</feature>
<dbReference type="PANTHER" id="PTHR32114">
    <property type="entry name" value="ABC TRANSPORTER ABCH.3"/>
    <property type="match status" value="1"/>
</dbReference>
<evidence type="ECO:0000313" key="6">
    <source>
        <dbReference type="EMBL" id="QDI90773.1"/>
    </source>
</evidence>
<dbReference type="EMBL" id="CP035485">
    <property type="protein sequence ID" value="QDI90773.1"/>
    <property type="molecule type" value="Genomic_DNA"/>
</dbReference>
<dbReference type="SUPFAM" id="SSF52540">
    <property type="entry name" value="P-loop containing nucleoside triphosphate hydrolases"/>
    <property type="match status" value="2"/>
</dbReference>
<evidence type="ECO:0000259" key="5">
    <source>
        <dbReference type="Pfam" id="PF13476"/>
    </source>
</evidence>